<dbReference type="OrthoDB" id="4336531at2"/>
<dbReference type="AlphaFoldDB" id="A0A1E7LVS6"/>
<keyword evidence="1" id="KW-0863">Zinc-finger</keyword>
<accession>A0A1E7LVS6</accession>
<name>A0A1E7LVS6_9ACTN</name>
<evidence type="ECO:0000313" key="5">
    <source>
        <dbReference type="Proteomes" id="UP000175971"/>
    </source>
</evidence>
<feature type="domain" description="SWIM-type" evidence="3">
    <location>
        <begin position="140"/>
        <end position="175"/>
    </location>
</feature>
<comment type="caution">
    <text evidence="4">The sequence shown here is derived from an EMBL/GenBank/DDBJ whole genome shotgun (WGS) entry which is preliminary data.</text>
</comment>
<evidence type="ECO:0000256" key="2">
    <source>
        <dbReference type="SAM" id="MobiDB-lite"/>
    </source>
</evidence>
<dbReference type="InterPro" id="IPR007527">
    <property type="entry name" value="Znf_SWIM"/>
</dbReference>
<keyword evidence="1" id="KW-0479">Metal-binding</keyword>
<proteinExistence type="predicted"/>
<organism evidence="4 5">
    <name type="scientific">Streptomyces nanshensis</name>
    <dbReference type="NCBI Taxonomy" id="518642"/>
    <lineage>
        <taxon>Bacteria</taxon>
        <taxon>Bacillati</taxon>
        <taxon>Actinomycetota</taxon>
        <taxon>Actinomycetes</taxon>
        <taxon>Kitasatosporales</taxon>
        <taxon>Streptomycetaceae</taxon>
        <taxon>Streptomyces</taxon>
    </lineage>
</organism>
<dbReference type="Pfam" id="PF04434">
    <property type="entry name" value="SWIM"/>
    <property type="match status" value="1"/>
</dbReference>
<evidence type="ECO:0000259" key="3">
    <source>
        <dbReference type="PROSITE" id="PS50966"/>
    </source>
</evidence>
<dbReference type="EMBL" id="LJGZ01000027">
    <property type="protein sequence ID" value="OEV20228.1"/>
    <property type="molecule type" value="Genomic_DNA"/>
</dbReference>
<sequence>MTLTDHNPYRMRFTPSTPLPDDELYERPGGGRLWLDALAPRTRSGTKGPFGRARAYARTAPVTHLVLEPGTIRCWINDNTGPASASRAYVPQPHPTIHIPVLDHGQWHDLTVITRHLTDRLARLPAEEVLQEITSTGARNGIHLLPTLDQCHTSCSCSSRSALCKHAATALLQVARYLDTMPLVLLLLRGRSPVDFFAGLQDPDHPSLKNSHTPRHLPSPPATPAQTAHDQWERVAQPSLPPVPALPERPTTPVLAVVDGFDGRTLADLTAEAAQRAYALLSALIHPGTDAAHTAGNLAEAERSGASPTSRQLPTIPLQQRLRELQEATGLTKAELAQAVRDWGLGG</sequence>
<protein>
    <recommendedName>
        <fullName evidence="3">SWIM-type domain-containing protein</fullName>
    </recommendedName>
</protein>
<evidence type="ECO:0000256" key="1">
    <source>
        <dbReference type="PROSITE-ProRule" id="PRU00325"/>
    </source>
</evidence>
<gene>
    <name evidence="4" type="ORF">AN221_13585</name>
</gene>
<dbReference type="PANTHER" id="PTHR38133:SF1">
    <property type="entry name" value="SLR1429 PROTEIN"/>
    <property type="match status" value="1"/>
</dbReference>
<reference evidence="4 5" key="1">
    <citation type="journal article" date="2016" name="Front. Microbiol.">
        <title>Comparative Genomics Analysis of Streptomyces Species Reveals Their Adaptation to the Marine Environment and Their Diversity at the Genomic Level.</title>
        <authorList>
            <person name="Tian X."/>
            <person name="Zhang Z."/>
            <person name="Yang T."/>
            <person name="Chen M."/>
            <person name="Li J."/>
            <person name="Chen F."/>
            <person name="Yang J."/>
            <person name="Li W."/>
            <person name="Zhang B."/>
            <person name="Zhang Z."/>
            <person name="Wu J."/>
            <person name="Zhang C."/>
            <person name="Long L."/>
            <person name="Xiao J."/>
        </authorList>
    </citation>
    <scope>NUCLEOTIDE SEQUENCE [LARGE SCALE GENOMIC DNA]</scope>
    <source>
        <strain evidence="4 5">SCSIO M10372</strain>
    </source>
</reference>
<keyword evidence="1" id="KW-0862">Zinc</keyword>
<evidence type="ECO:0000313" key="4">
    <source>
        <dbReference type="EMBL" id="OEV20228.1"/>
    </source>
</evidence>
<dbReference type="PROSITE" id="PS50966">
    <property type="entry name" value="ZF_SWIM"/>
    <property type="match status" value="1"/>
</dbReference>
<dbReference type="PATRIC" id="fig|518642.7.peg.5369"/>
<dbReference type="PANTHER" id="PTHR38133">
    <property type="entry name" value="SLR1429 PROTEIN"/>
    <property type="match status" value="1"/>
</dbReference>
<dbReference type="GO" id="GO:0008270">
    <property type="term" value="F:zinc ion binding"/>
    <property type="evidence" value="ECO:0007669"/>
    <property type="project" value="UniProtKB-KW"/>
</dbReference>
<dbReference type="RefSeq" id="WP_070201203.1">
    <property type="nucleotide sequence ID" value="NZ_LJGZ01000027.1"/>
</dbReference>
<keyword evidence="5" id="KW-1185">Reference proteome</keyword>
<feature type="region of interest" description="Disordered" evidence="2">
    <location>
        <begin position="205"/>
        <end position="232"/>
    </location>
</feature>
<dbReference type="Proteomes" id="UP000175971">
    <property type="component" value="Unassembled WGS sequence"/>
</dbReference>